<gene>
    <name evidence="1" type="ORF">NBH21_23640</name>
</gene>
<proteinExistence type="predicted"/>
<name>A0AAJ1C1P7_9HYPH</name>
<dbReference type="EMBL" id="JAMXLX010000011">
    <property type="protein sequence ID" value="MCO5959775.1"/>
    <property type="molecule type" value="Genomic_DNA"/>
</dbReference>
<dbReference type="Proteomes" id="UP001155380">
    <property type="component" value="Unassembled WGS sequence"/>
</dbReference>
<reference evidence="1" key="1">
    <citation type="submission" date="2022-06" db="EMBL/GenBank/DDBJ databases">
        <authorList>
            <person name="Sun Q."/>
        </authorList>
    </citation>
    <scope>NUCLEOTIDE SEQUENCE</scope>
    <source>
        <strain evidence="1">S101</strain>
    </source>
</reference>
<sequence>MKQIPKPEDFSPEYSRLMERHVALMARDGAICVEERELHAQAVSEPVASRHADRVSSLLSGVEYTAPVPIKDRLAELAAERRAIAEALREIAGQLKMERERTSRLIVAQFDGEHAALAADFFRHIAAAAAVHATYGEMRRGFHRAGVDPAGFTDFGIELFGDPGHRNGQVGVAMRAAYRRGYLKQNEIPEAYR</sequence>
<evidence type="ECO:0000313" key="2">
    <source>
        <dbReference type="Proteomes" id="UP001155380"/>
    </source>
</evidence>
<evidence type="ECO:0000313" key="1">
    <source>
        <dbReference type="EMBL" id="MCO5959775.1"/>
    </source>
</evidence>
<organism evidence="1 2">
    <name type="scientific">Ciceribacter sichuanensis</name>
    <dbReference type="NCBI Taxonomy" id="2949647"/>
    <lineage>
        <taxon>Bacteria</taxon>
        <taxon>Pseudomonadati</taxon>
        <taxon>Pseudomonadota</taxon>
        <taxon>Alphaproteobacteria</taxon>
        <taxon>Hyphomicrobiales</taxon>
        <taxon>Rhizobiaceae</taxon>
        <taxon>Ciceribacter</taxon>
    </lineage>
</organism>
<accession>A0AAJ1C1P7</accession>
<comment type="caution">
    <text evidence="1">The sequence shown here is derived from an EMBL/GenBank/DDBJ whole genome shotgun (WGS) entry which is preliminary data.</text>
</comment>
<protein>
    <submittedName>
        <fullName evidence="1">Uncharacterized protein</fullName>
    </submittedName>
</protein>
<dbReference type="AlphaFoldDB" id="A0AAJ1C1P7"/>
<dbReference type="RefSeq" id="WP_250916311.1">
    <property type="nucleotide sequence ID" value="NZ_JAMXLX010000011.1"/>
</dbReference>